<dbReference type="GO" id="GO:0015087">
    <property type="term" value="F:cobalt ion transmembrane transporter activity"/>
    <property type="evidence" value="ECO:0007669"/>
    <property type="project" value="UniProtKB-ARBA"/>
</dbReference>
<keyword evidence="5" id="KW-0547">Nucleotide-binding</keyword>
<comment type="subcellular location">
    <subcellularLocation>
        <location evidence="1">Cell membrane</location>
        <topology evidence="1">Peripheral membrane protein</topology>
    </subcellularLocation>
</comment>
<dbReference type="RefSeq" id="WP_181315274.1">
    <property type="nucleotide sequence ID" value="NZ_PYAV01000005.1"/>
</dbReference>
<dbReference type="InterPro" id="IPR017871">
    <property type="entry name" value="ABC_transporter-like_CS"/>
</dbReference>
<evidence type="ECO:0000256" key="2">
    <source>
        <dbReference type="ARBA" id="ARBA00005417"/>
    </source>
</evidence>
<dbReference type="InterPro" id="IPR027417">
    <property type="entry name" value="P-loop_NTPase"/>
</dbReference>
<dbReference type="Gene3D" id="3.40.50.300">
    <property type="entry name" value="P-loop containing nucleotide triphosphate hydrolases"/>
    <property type="match status" value="1"/>
</dbReference>
<evidence type="ECO:0000259" key="9">
    <source>
        <dbReference type="PROSITE" id="PS50893"/>
    </source>
</evidence>
<keyword evidence="8" id="KW-0472">Membrane</keyword>
<keyword evidence="11" id="KW-1185">Reference proteome</keyword>
<evidence type="ECO:0000256" key="6">
    <source>
        <dbReference type="ARBA" id="ARBA00022840"/>
    </source>
</evidence>
<evidence type="ECO:0000313" key="10">
    <source>
        <dbReference type="EMBL" id="PSL46861.1"/>
    </source>
</evidence>
<dbReference type="PANTHER" id="PTHR43553">
    <property type="entry name" value="HEAVY METAL TRANSPORTER"/>
    <property type="match status" value="1"/>
</dbReference>
<keyword evidence="7" id="KW-1278">Translocase</keyword>
<dbReference type="InterPro" id="IPR015856">
    <property type="entry name" value="ABC_transpr_CbiO/EcfA_su"/>
</dbReference>
<comment type="caution">
    <text evidence="10">The sequence shown here is derived from an EMBL/GenBank/DDBJ whole genome shotgun (WGS) entry which is preliminary data.</text>
</comment>
<comment type="similarity">
    <text evidence="2">Belongs to the ABC transporter superfamily.</text>
</comment>
<evidence type="ECO:0000256" key="4">
    <source>
        <dbReference type="ARBA" id="ARBA00022475"/>
    </source>
</evidence>
<dbReference type="InterPro" id="IPR050095">
    <property type="entry name" value="ECF_ABC_transporter_ATP-bd"/>
</dbReference>
<proteinExistence type="inferred from homology"/>
<organism evidence="10 11">
    <name type="scientific">Salsuginibacillus halophilus</name>
    <dbReference type="NCBI Taxonomy" id="517424"/>
    <lineage>
        <taxon>Bacteria</taxon>
        <taxon>Bacillati</taxon>
        <taxon>Bacillota</taxon>
        <taxon>Bacilli</taxon>
        <taxon>Bacillales</taxon>
        <taxon>Bacillaceae</taxon>
        <taxon>Salsuginibacillus</taxon>
    </lineage>
</organism>
<dbReference type="SMART" id="SM00382">
    <property type="entry name" value="AAA"/>
    <property type="match status" value="1"/>
</dbReference>
<dbReference type="GO" id="GO:0016887">
    <property type="term" value="F:ATP hydrolysis activity"/>
    <property type="evidence" value="ECO:0007669"/>
    <property type="project" value="InterPro"/>
</dbReference>
<dbReference type="AlphaFoldDB" id="A0A2P8HKW7"/>
<dbReference type="Pfam" id="PF00005">
    <property type="entry name" value="ABC_tran"/>
    <property type="match status" value="1"/>
</dbReference>
<evidence type="ECO:0000256" key="3">
    <source>
        <dbReference type="ARBA" id="ARBA00022448"/>
    </source>
</evidence>
<reference evidence="10 11" key="1">
    <citation type="submission" date="2018-03" db="EMBL/GenBank/DDBJ databases">
        <title>Genomic Encyclopedia of Type Strains, Phase III (KMG-III): the genomes of soil and plant-associated and newly described type strains.</title>
        <authorList>
            <person name="Whitman W."/>
        </authorList>
    </citation>
    <scope>NUCLEOTIDE SEQUENCE [LARGE SCALE GENOMIC DNA]</scope>
    <source>
        <strain evidence="10 11">CGMCC 1.07653</strain>
    </source>
</reference>
<dbReference type="GO" id="GO:0043190">
    <property type="term" value="C:ATP-binding cassette (ABC) transporter complex"/>
    <property type="evidence" value="ECO:0007669"/>
    <property type="project" value="TreeGrafter"/>
</dbReference>
<feature type="domain" description="ABC transporter" evidence="9">
    <location>
        <begin position="2"/>
        <end position="229"/>
    </location>
</feature>
<keyword evidence="6 10" id="KW-0067">ATP-binding</keyword>
<dbReference type="PROSITE" id="PS00211">
    <property type="entry name" value="ABC_TRANSPORTER_1"/>
    <property type="match status" value="1"/>
</dbReference>
<name>A0A2P8HKW7_9BACI</name>
<dbReference type="EMBL" id="PYAV01000005">
    <property type="protein sequence ID" value="PSL46861.1"/>
    <property type="molecule type" value="Genomic_DNA"/>
</dbReference>
<keyword evidence="4" id="KW-1003">Cell membrane</keyword>
<dbReference type="InterPro" id="IPR003439">
    <property type="entry name" value="ABC_transporter-like_ATP-bd"/>
</dbReference>
<evidence type="ECO:0000256" key="7">
    <source>
        <dbReference type="ARBA" id="ARBA00022967"/>
    </source>
</evidence>
<dbReference type="SUPFAM" id="SSF52540">
    <property type="entry name" value="P-loop containing nucleoside triphosphate hydrolases"/>
    <property type="match status" value="1"/>
</dbReference>
<accession>A0A2P8HKW7</accession>
<evidence type="ECO:0000256" key="1">
    <source>
        <dbReference type="ARBA" id="ARBA00004202"/>
    </source>
</evidence>
<dbReference type="CDD" id="cd03225">
    <property type="entry name" value="ABC_cobalt_CbiO_domain1"/>
    <property type="match status" value="1"/>
</dbReference>
<dbReference type="PROSITE" id="PS50893">
    <property type="entry name" value="ABC_TRANSPORTER_2"/>
    <property type="match status" value="1"/>
</dbReference>
<dbReference type="GO" id="GO:0005524">
    <property type="term" value="F:ATP binding"/>
    <property type="evidence" value="ECO:0007669"/>
    <property type="project" value="UniProtKB-KW"/>
</dbReference>
<dbReference type="FunFam" id="3.40.50.300:FF:000224">
    <property type="entry name" value="Energy-coupling factor transporter ATP-binding protein EcfA"/>
    <property type="match status" value="1"/>
</dbReference>
<keyword evidence="3" id="KW-0813">Transport</keyword>
<protein>
    <submittedName>
        <fullName evidence="10">Energy-coupling factor transport system ATP-binding protein</fullName>
    </submittedName>
</protein>
<evidence type="ECO:0000256" key="8">
    <source>
        <dbReference type="ARBA" id="ARBA00023136"/>
    </source>
</evidence>
<gene>
    <name evidence="10" type="ORF">B0H94_10511</name>
</gene>
<dbReference type="GO" id="GO:0042626">
    <property type="term" value="F:ATPase-coupled transmembrane transporter activity"/>
    <property type="evidence" value="ECO:0007669"/>
    <property type="project" value="TreeGrafter"/>
</dbReference>
<sequence length="268" mass="29360">MLNVQQVSFQYPGGMTAIRDVTFSIQPGEFTAIVGGNGSGKSTITKLLSGLLQPDAGSVQLFGNPVKAGKSGVGLVFQNPEDQMVASTVEDEILFSLENQRTAPADMPAIVEDVLQAVRLEGFEMKEPFELSGGQKQRAAIASVLAMKPDLFIFDEATSMLDPTGREEVQALMHQLHHQGTTVLNVTHDMEEALHAERLLAFQHGELAYDGAPAPLLHNTAFLQELELVPPFHVRMLEALKAEEVPLQETYFSEERLVDALCHLRPRT</sequence>
<dbReference type="Proteomes" id="UP000242310">
    <property type="component" value="Unassembled WGS sequence"/>
</dbReference>
<evidence type="ECO:0000313" key="11">
    <source>
        <dbReference type="Proteomes" id="UP000242310"/>
    </source>
</evidence>
<evidence type="ECO:0000256" key="5">
    <source>
        <dbReference type="ARBA" id="ARBA00022741"/>
    </source>
</evidence>
<dbReference type="InterPro" id="IPR003593">
    <property type="entry name" value="AAA+_ATPase"/>
</dbReference>